<organism evidence="1 2">
    <name type="scientific">Artemisia annua</name>
    <name type="common">Sweet wormwood</name>
    <dbReference type="NCBI Taxonomy" id="35608"/>
    <lineage>
        <taxon>Eukaryota</taxon>
        <taxon>Viridiplantae</taxon>
        <taxon>Streptophyta</taxon>
        <taxon>Embryophyta</taxon>
        <taxon>Tracheophyta</taxon>
        <taxon>Spermatophyta</taxon>
        <taxon>Magnoliopsida</taxon>
        <taxon>eudicotyledons</taxon>
        <taxon>Gunneridae</taxon>
        <taxon>Pentapetalae</taxon>
        <taxon>asterids</taxon>
        <taxon>campanulids</taxon>
        <taxon>Asterales</taxon>
        <taxon>Asteraceae</taxon>
        <taxon>Asteroideae</taxon>
        <taxon>Anthemideae</taxon>
        <taxon>Artemisiinae</taxon>
        <taxon>Artemisia</taxon>
    </lineage>
</organism>
<evidence type="ECO:0000313" key="1">
    <source>
        <dbReference type="EMBL" id="PWA63524.1"/>
    </source>
</evidence>
<keyword evidence="1" id="KW-0347">Helicase</keyword>
<dbReference type="EMBL" id="PKPP01004623">
    <property type="protein sequence ID" value="PWA63524.1"/>
    <property type="molecule type" value="Genomic_DNA"/>
</dbReference>
<accession>A0A2U1MQN2</accession>
<dbReference type="OrthoDB" id="1926317at2759"/>
<sequence length="127" mass="14585">MKDELISISNELLDDATELNSNQIEKLRKDRLQLIKQVKQLEKYLRYVSVDDEGCKSKFSSYAVLSSRPYKYGRVSLNNNLVNSDPLLKPICLPPDAWWTLNDVCCTETMMDAKLLRHNPSAAILHN</sequence>
<reference evidence="1 2" key="1">
    <citation type="journal article" date="2018" name="Mol. Plant">
        <title>The genome of Artemisia annua provides insight into the evolution of Asteraceae family and artemisinin biosynthesis.</title>
        <authorList>
            <person name="Shen Q."/>
            <person name="Zhang L."/>
            <person name="Liao Z."/>
            <person name="Wang S."/>
            <person name="Yan T."/>
            <person name="Shi P."/>
            <person name="Liu M."/>
            <person name="Fu X."/>
            <person name="Pan Q."/>
            <person name="Wang Y."/>
            <person name="Lv Z."/>
            <person name="Lu X."/>
            <person name="Zhang F."/>
            <person name="Jiang W."/>
            <person name="Ma Y."/>
            <person name="Chen M."/>
            <person name="Hao X."/>
            <person name="Li L."/>
            <person name="Tang Y."/>
            <person name="Lv G."/>
            <person name="Zhou Y."/>
            <person name="Sun X."/>
            <person name="Brodelius P.E."/>
            <person name="Rose J.K.C."/>
            <person name="Tang K."/>
        </authorList>
    </citation>
    <scope>NUCLEOTIDE SEQUENCE [LARGE SCALE GENOMIC DNA]</scope>
    <source>
        <strain evidence="2">cv. Huhao1</strain>
        <tissue evidence="1">Leaf</tissue>
    </source>
</reference>
<keyword evidence="1" id="KW-0547">Nucleotide-binding</keyword>
<dbReference type="STRING" id="35608.A0A2U1MQN2"/>
<keyword evidence="1" id="KW-0067">ATP-binding</keyword>
<gene>
    <name evidence="1" type="ORF">CTI12_AA351720</name>
</gene>
<dbReference type="GO" id="GO:0004386">
    <property type="term" value="F:helicase activity"/>
    <property type="evidence" value="ECO:0007669"/>
    <property type="project" value="UniProtKB-KW"/>
</dbReference>
<proteinExistence type="predicted"/>
<keyword evidence="1" id="KW-0378">Hydrolase</keyword>
<dbReference type="AlphaFoldDB" id="A0A2U1MQN2"/>
<protein>
    <submittedName>
        <fullName evidence="1">DNA helicase, ATP-dependent, RecQ type</fullName>
    </submittedName>
</protein>
<comment type="caution">
    <text evidence="1">The sequence shown here is derived from an EMBL/GenBank/DDBJ whole genome shotgun (WGS) entry which is preliminary data.</text>
</comment>
<dbReference type="Proteomes" id="UP000245207">
    <property type="component" value="Unassembled WGS sequence"/>
</dbReference>
<evidence type="ECO:0000313" key="2">
    <source>
        <dbReference type="Proteomes" id="UP000245207"/>
    </source>
</evidence>
<name>A0A2U1MQN2_ARTAN</name>
<keyword evidence="2" id="KW-1185">Reference proteome</keyword>